<dbReference type="Proteomes" id="UP000199391">
    <property type="component" value="Unassembled WGS sequence"/>
</dbReference>
<dbReference type="EMBL" id="FPBO01000006">
    <property type="protein sequence ID" value="SFU62636.1"/>
    <property type="molecule type" value="Genomic_DNA"/>
</dbReference>
<dbReference type="STRING" id="1035707.SAMN05216552_100690"/>
<gene>
    <name evidence="2" type="ORF">SAMN05216552_100690</name>
</gene>
<feature type="region of interest" description="Disordered" evidence="1">
    <location>
        <begin position="306"/>
        <end position="326"/>
    </location>
</feature>
<proteinExistence type="predicted"/>
<evidence type="ECO:0000313" key="3">
    <source>
        <dbReference type="Proteomes" id="UP000199391"/>
    </source>
</evidence>
<evidence type="ECO:0000313" key="2">
    <source>
        <dbReference type="EMBL" id="SFU62636.1"/>
    </source>
</evidence>
<sequence length="326" mass="34431">MGPYTANQLSVFSAIIASSAANRNWDTATEVSDTGGELQEVQCMTFGGKLYIAGNFSEHLAVKAYLNAFGVNDEASFLKCMAYSHWLLAMPFLDRMSAAGVQYRGNYSDTATAARALAALPFTELTDDEKLKAVALLKGTAKSDADKSKGWFLRKFVGAGPLSGTAAYVKPKPKHGVGLVTTAPSPKDINVLEDSADVHAELKLLGFAFDCVGTNRGPYLNKPVCVGGLKKTCRFCAAWIDHLAGQMTKAGIEINLPTLDSRTLGSGAGKRPISIHDAKLSPYVKAMFNGGLNSLCSDLKDLKPVPVVPPPTAPTGPTGPTTPTAT</sequence>
<accession>A0A1I7HQD3</accession>
<dbReference type="RefSeq" id="WP_093555101.1">
    <property type="nucleotide sequence ID" value="NZ_FPBO01000006.1"/>
</dbReference>
<reference evidence="3" key="1">
    <citation type="submission" date="2016-10" db="EMBL/GenBank/DDBJ databases">
        <authorList>
            <person name="Varghese N."/>
            <person name="Submissions S."/>
        </authorList>
    </citation>
    <scope>NUCLEOTIDE SEQUENCE [LARGE SCALE GENOMIC DNA]</scope>
    <source>
        <strain evidence="3">CGMCC 1.11014</strain>
    </source>
</reference>
<protein>
    <submittedName>
        <fullName evidence="2">Uncharacterized protein</fullName>
    </submittedName>
</protein>
<keyword evidence="3" id="KW-1185">Reference proteome</keyword>
<evidence type="ECO:0000256" key="1">
    <source>
        <dbReference type="SAM" id="MobiDB-lite"/>
    </source>
</evidence>
<feature type="compositionally biased region" description="Low complexity" evidence="1">
    <location>
        <begin position="315"/>
        <end position="326"/>
    </location>
</feature>
<dbReference type="AlphaFoldDB" id="A0A1I7HQD3"/>
<organism evidence="2 3">
    <name type="scientific">Pseudoduganella namucuonensis</name>
    <dbReference type="NCBI Taxonomy" id="1035707"/>
    <lineage>
        <taxon>Bacteria</taxon>
        <taxon>Pseudomonadati</taxon>
        <taxon>Pseudomonadota</taxon>
        <taxon>Betaproteobacteria</taxon>
        <taxon>Burkholderiales</taxon>
        <taxon>Oxalobacteraceae</taxon>
        <taxon>Telluria group</taxon>
        <taxon>Pseudoduganella</taxon>
    </lineage>
</organism>
<name>A0A1I7HQD3_9BURK</name>
<dbReference type="OrthoDB" id="7033499at2"/>